<accession>A0A6V2A6I2</accession>
<evidence type="ECO:0000313" key="2">
    <source>
        <dbReference type="EMBL" id="CAE4578952.1"/>
    </source>
</evidence>
<keyword evidence="1" id="KW-0732">Signal</keyword>
<dbReference type="AlphaFoldDB" id="A0A6V2A6I2"/>
<organism evidence="2">
    <name type="scientific">Ditylum brightwellii</name>
    <dbReference type="NCBI Taxonomy" id="49249"/>
    <lineage>
        <taxon>Eukaryota</taxon>
        <taxon>Sar</taxon>
        <taxon>Stramenopiles</taxon>
        <taxon>Ochrophyta</taxon>
        <taxon>Bacillariophyta</taxon>
        <taxon>Mediophyceae</taxon>
        <taxon>Lithodesmiophycidae</taxon>
        <taxon>Lithodesmiales</taxon>
        <taxon>Lithodesmiaceae</taxon>
        <taxon>Ditylum</taxon>
    </lineage>
</organism>
<feature type="chain" id="PRO_5030160855" evidence="1">
    <location>
        <begin position="21"/>
        <end position="221"/>
    </location>
</feature>
<proteinExistence type="predicted"/>
<dbReference type="EMBL" id="HBNS01000738">
    <property type="protein sequence ID" value="CAE4578952.1"/>
    <property type="molecule type" value="Transcribed_RNA"/>
</dbReference>
<name>A0A6V2A6I2_9STRA</name>
<reference evidence="2" key="1">
    <citation type="submission" date="2021-01" db="EMBL/GenBank/DDBJ databases">
        <authorList>
            <person name="Corre E."/>
            <person name="Pelletier E."/>
            <person name="Niang G."/>
            <person name="Scheremetjew M."/>
            <person name="Finn R."/>
            <person name="Kale V."/>
            <person name="Holt S."/>
            <person name="Cochrane G."/>
            <person name="Meng A."/>
            <person name="Brown T."/>
            <person name="Cohen L."/>
        </authorList>
    </citation>
    <scope>NUCLEOTIDE SEQUENCE</scope>
    <source>
        <strain evidence="2">GSO104</strain>
    </source>
</reference>
<evidence type="ECO:0000256" key="1">
    <source>
        <dbReference type="SAM" id="SignalP"/>
    </source>
</evidence>
<gene>
    <name evidence="2" type="ORF">DBRI00130_LOCUS584</name>
</gene>
<sequence>MTTLRICFAALAVLLASTNAFIFKPTFSPSRLVLSSVVELDPIDLMCIEDVAEFCLGDGAGECDADDMIATENQLEDQTHILHKKIEDISTLLFQLRSEFGIEDKGEKMNPLSPRLSYKRQLSSIDLVCIENVAEFCVGRGRDECSLEDADALVNQLKDQRDILTVEAFNVDSLLKKLHARTSVFSKDSDDIDSLLGSISNILTMDEVPKVGPAVTTFDIP</sequence>
<feature type="signal peptide" evidence="1">
    <location>
        <begin position="1"/>
        <end position="20"/>
    </location>
</feature>
<protein>
    <submittedName>
        <fullName evidence="2">Uncharacterized protein</fullName>
    </submittedName>
</protein>